<feature type="signal peptide" evidence="4">
    <location>
        <begin position="1"/>
        <end position="27"/>
    </location>
</feature>
<reference evidence="6" key="1">
    <citation type="submission" date="2020-01" db="EMBL/GenBank/DDBJ databases">
        <authorList>
            <person name="Rat A."/>
        </authorList>
    </citation>
    <scope>NUCLEOTIDE SEQUENCE</scope>
    <source>
        <strain evidence="6">LMG 31228</strain>
    </source>
</reference>
<dbReference type="GO" id="GO:0030288">
    <property type="term" value="C:outer membrane-bounded periplasmic space"/>
    <property type="evidence" value="ECO:0007669"/>
    <property type="project" value="UniProtKB-ARBA"/>
</dbReference>
<comment type="similarity">
    <text evidence="2">Belongs to the bacterial solute-binding protein 5 family.</text>
</comment>
<dbReference type="RefSeq" id="WP_211844331.1">
    <property type="nucleotide sequence ID" value="NZ_JAAEDL010000001.1"/>
</dbReference>
<dbReference type="GO" id="GO:0015833">
    <property type="term" value="P:peptide transport"/>
    <property type="evidence" value="ECO:0007669"/>
    <property type="project" value="TreeGrafter"/>
</dbReference>
<dbReference type="GO" id="GO:1904680">
    <property type="term" value="F:peptide transmembrane transporter activity"/>
    <property type="evidence" value="ECO:0007669"/>
    <property type="project" value="TreeGrafter"/>
</dbReference>
<comment type="caution">
    <text evidence="6">The sequence shown here is derived from an EMBL/GenBank/DDBJ whole genome shotgun (WGS) entry which is preliminary data.</text>
</comment>
<dbReference type="Gene3D" id="3.40.190.10">
    <property type="entry name" value="Periplasmic binding protein-like II"/>
    <property type="match status" value="1"/>
</dbReference>
<keyword evidence="3 4" id="KW-0732">Signal</keyword>
<organism evidence="6 7">
    <name type="scientific">Neoroseomonas eburnea</name>
    <dbReference type="NCBI Taxonomy" id="1346889"/>
    <lineage>
        <taxon>Bacteria</taxon>
        <taxon>Pseudomonadati</taxon>
        <taxon>Pseudomonadota</taxon>
        <taxon>Alphaproteobacteria</taxon>
        <taxon>Acetobacterales</taxon>
        <taxon>Acetobacteraceae</taxon>
        <taxon>Neoroseomonas</taxon>
    </lineage>
</organism>
<evidence type="ECO:0000256" key="1">
    <source>
        <dbReference type="ARBA" id="ARBA00004418"/>
    </source>
</evidence>
<dbReference type="InterPro" id="IPR039424">
    <property type="entry name" value="SBP_5"/>
</dbReference>
<dbReference type="PANTHER" id="PTHR30290">
    <property type="entry name" value="PERIPLASMIC BINDING COMPONENT OF ABC TRANSPORTER"/>
    <property type="match status" value="1"/>
</dbReference>
<proteinExistence type="inferred from homology"/>
<evidence type="ECO:0000259" key="5">
    <source>
        <dbReference type="Pfam" id="PF00496"/>
    </source>
</evidence>
<dbReference type="InterPro" id="IPR030678">
    <property type="entry name" value="Peptide/Ni-bd"/>
</dbReference>
<sequence length="507" mass="56880">MKTTIKAILAAAAAIIPAAVTLAPAEAQNLRIGLREDPDILDPTLSRTYVGRIVYMALCDKLFDINERLEVVPQLATGFRWENPTTLLITLRDGVRFHDGEAMDAEAVRYSLNRHLTLQGSFRRSEISEVDRIEVVDPRTVRIVLKTPSASFLSALTDRAGMIVSPKAAEALGRNFGTRPVCAGPFRFVERVAQERIVVERFREYWDAANIHFDRVTYLPIPDNTVRLANLQSGAVEFVERMEPDDMATIGRNRNLRALAVDELGYQGITINIGNGERANNPLGRDARVRQAFELAIDRAAINQVVYEGMYTPTRQPFPPANPFHVRDFPPTQRNVERARALLREAGVTTPVQIEMTVPNNPDLRQVGEVIQSMVAEAGFNLSLRAMEFASSLQAATRGEFQTYLVGWSGRTDPDGNIYTFTRTGGGQNDGRYSNPEVDRLLDAARTELDVEKRRDLYAQVLRIAFGQDVGRIYLWHRKNVMAHTARLTGYRPISDGMIRLQGMRIQ</sequence>
<feature type="domain" description="Solute-binding protein family 5" evidence="5">
    <location>
        <begin position="70"/>
        <end position="427"/>
    </location>
</feature>
<dbReference type="AlphaFoldDB" id="A0A9X9X5J1"/>
<evidence type="ECO:0000256" key="4">
    <source>
        <dbReference type="SAM" id="SignalP"/>
    </source>
</evidence>
<protein>
    <submittedName>
        <fullName evidence="6">ABC transporter substrate-binding protein</fullName>
    </submittedName>
</protein>
<dbReference type="Gene3D" id="3.10.105.10">
    <property type="entry name" value="Dipeptide-binding Protein, Domain 3"/>
    <property type="match status" value="1"/>
</dbReference>
<evidence type="ECO:0000256" key="3">
    <source>
        <dbReference type="ARBA" id="ARBA00022729"/>
    </source>
</evidence>
<reference evidence="6" key="2">
    <citation type="journal article" date="2021" name="Syst. Appl. Microbiol.">
        <title>Roseomonas hellenica sp. nov., isolated from roots of wild-growing Alkanna tinctoria.</title>
        <authorList>
            <person name="Rat A."/>
            <person name="Naranjo H.D."/>
            <person name="Lebbe L."/>
            <person name="Cnockaert M."/>
            <person name="Krigas N."/>
            <person name="Grigoriadou K."/>
            <person name="Maloupa E."/>
            <person name="Willems A."/>
        </authorList>
    </citation>
    <scope>NUCLEOTIDE SEQUENCE</scope>
    <source>
        <strain evidence="6">LMG 31228</strain>
    </source>
</reference>
<keyword evidence="7" id="KW-1185">Reference proteome</keyword>
<evidence type="ECO:0000313" key="7">
    <source>
        <dbReference type="Proteomes" id="UP001138709"/>
    </source>
</evidence>
<dbReference type="PANTHER" id="PTHR30290:SF38">
    <property type="entry name" value="D,D-DIPEPTIDE-BINDING PERIPLASMIC PROTEIN DDPA-RELATED"/>
    <property type="match status" value="1"/>
</dbReference>
<dbReference type="Pfam" id="PF00496">
    <property type="entry name" value="SBP_bac_5"/>
    <property type="match status" value="1"/>
</dbReference>
<comment type="subcellular location">
    <subcellularLocation>
        <location evidence="1">Periplasm</location>
    </subcellularLocation>
</comment>
<gene>
    <name evidence="6" type="ORF">GXW74_00620</name>
</gene>
<dbReference type="CDD" id="cd08511">
    <property type="entry name" value="PBP2_NikA_DppA_OppA_like_5"/>
    <property type="match status" value="1"/>
</dbReference>
<accession>A0A9X9X5J1</accession>
<dbReference type="Proteomes" id="UP001138709">
    <property type="component" value="Unassembled WGS sequence"/>
</dbReference>
<dbReference type="EMBL" id="JAAEDL010000001">
    <property type="protein sequence ID" value="MBR0678977.1"/>
    <property type="molecule type" value="Genomic_DNA"/>
</dbReference>
<dbReference type="PIRSF" id="PIRSF002741">
    <property type="entry name" value="MppA"/>
    <property type="match status" value="1"/>
</dbReference>
<dbReference type="SUPFAM" id="SSF53850">
    <property type="entry name" value="Periplasmic binding protein-like II"/>
    <property type="match status" value="1"/>
</dbReference>
<name>A0A9X9X5J1_9PROT</name>
<evidence type="ECO:0000313" key="6">
    <source>
        <dbReference type="EMBL" id="MBR0678977.1"/>
    </source>
</evidence>
<evidence type="ECO:0000256" key="2">
    <source>
        <dbReference type="ARBA" id="ARBA00005695"/>
    </source>
</evidence>
<dbReference type="Gene3D" id="3.90.76.10">
    <property type="entry name" value="Dipeptide-binding Protein, Domain 1"/>
    <property type="match status" value="1"/>
</dbReference>
<feature type="chain" id="PRO_5040765424" evidence="4">
    <location>
        <begin position="28"/>
        <end position="507"/>
    </location>
</feature>
<dbReference type="InterPro" id="IPR000914">
    <property type="entry name" value="SBP_5_dom"/>
</dbReference>
<dbReference type="GO" id="GO:0043190">
    <property type="term" value="C:ATP-binding cassette (ABC) transporter complex"/>
    <property type="evidence" value="ECO:0007669"/>
    <property type="project" value="InterPro"/>
</dbReference>